<reference evidence="1" key="1">
    <citation type="submission" date="2021-06" db="EMBL/GenBank/DDBJ databases">
        <authorList>
            <person name="Kallberg Y."/>
            <person name="Tangrot J."/>
            <person name="Rosling A."/>
        </authorList>
    </citation>
    <scope>NUCLEOTIDE SEQUENCE</scope>
    <source>
        <strain evidence="1">IN212</strain>
    </source>
</reference>
<name>A0A9N9FWH8_9GLOM</name>
<proteinExistence type="predicted"/>
<accession>A0A9N9FWH8</accession>
<sequence>MKLFGITIISIIAILFSFETLIVSAHTQCIGSCKKAIIKGDGTQILT</sequence>
<evidence type="ECO:0000313" key="1">
    <source>
        <dbReference type="EMBL" id="CAG8561169.1"/>
    </source>
</evidence>
<protein>
    <submittedName>
        <fullName evidence="1">9829_t:CDS:1</fullName>
    </submittedName>
</protein>
<dbReference type="Proteomes" id="UP000789396">
    <property type="component" value="Unassembled WGS sequence"/>
</dbReference>
<comment type="caution">
    <text evidence="1">The sequence shown here is derived from an EMBL/GenBank/DDBJ whole genome shotgun (WGS) entry which is preliminary data.</text>
</comment>
<gene>
    <name evidence="1" type="ORF">RFULGI_LOCUS5065</name>
</gene>
<keyword evidence="2" id="KW-1185">Reference proteome</keyword>
<evidence type="ECO:0000313" key="2">
    <source>
        <dbReference type="Proteomes" id="UP000789396"/>
    </source>
</evidence>
<organism evidence="1 2">
    <name type="scientific">Racocetra fulgida</name>
    <dbReference type="NCBI Taxonomy" id="60492"/>
    <lineage>
        <taxon>Eukaryota</taxon>
        <taxon>Fungi</taxon>
        <taxon>Fungi incertae sedis</taxon>
        <taxon>Mucoromycota</taxon>
        <taxon>Glomeromycotina</taxon>
        <taxon>Glomeromycetes</taxon>
        <taxon>Diversisporales</taxon>
        <taxon>Gigasporaceae</taxon>
        <taxon>Racocetra</taxon>
    </lineage>
</organism>
<feature type="non-terminal residue" evidence="1">
    <location>
        <position position="47"/>
    </location>
</feature>
<dbReference type="EMBL" id="CAJVPZ010005448">
    <property type="protein sequence ID" value="CAG8561169.1"/>
    <property type="molecule type" value="Genomic_DNA"/>
</dbReference>
<dbReference type="AlphaFoldDB" id="A0A9N9FWH8"/>